<keyword evidence="2" id="KW-0812">Transmembrane</keyword>
<keyword evidence="4" id="KW-1185">Reference proteome</keyword>
<gene>
    <name evidence="3" type="ORF">C8E87_6413</name>
</gene>
<evidence type="ECO:0000256" key="1">
    <source>
        <dbReference type="SAM" id="MobiDB-lite"/>
    </source>
</evidence>
<reference evidence="3 4" key="1">
    <citation type="submission" date="2019-03" db="EMBL/GenBank/DDBJ databases">
        <title>Sequencing the genomes of 1000 actinobacteria strains.</title>
        <authorList>
            <person name="Klenk H.-P."/>
        </authorList>
    </citation>
    <scope>NUCLEOTIDE SEQUENCE [LARGE SCALE GENOMIC DNA]</scope>
    <source>
        <strain evidence="3 4">DSM 43805</strain>
    </source>
</reference>
<evidence type="ECO:0000256" key="2">
    <source>
        <dbReference type="SAM" id="Phobius"/>
    </source>
</evidence>
<comment type="caution">
    <text evidence="3">The sequence shown here is derived from an EMBL/GenBank/DDBJ whole genome shotgun (WGS) entry which is preliminary data.</text>
</comment>
<evidence type="ECO:0000313" key="3">
    <source>
        <dbReference type="EMBL" id="TDO42638.1"/>
    </source>
</evidence>
<dbReference type="AlphaFoldDB" id="A0A4V3C8V6"/>
<feature type="region of interest" description="Disordered" evidence="1">
    <location>
        <begin position="1"/>
        <end position="28"/>
    </location>
</feature>
<dbReference type="EMBL" id="SNWR01000001">
    <property type="protein sequence ID" value="TDO42638.1"/>
    <property type="molecule type" value="Genomic_DNA"/>
</dbReference>
<evidence type="ECO:0000313" key="4">
    <source>
        <dbReference type="Proteomes" id="UP000294901"/>
    </source>
</evidence>
<name>A0A4V3C8V6_9ACTN</name>
<keyword evidence="2" id="KW-1133">Transmembrane helix</keyword>
<keyword evidence="2" id="KW-0472">Membrane</keyword>
<feature type="region of interest" description="Disordered" evidence="1">
    <location>
        <begin position="88"/>
        <end position="112"/>
    </location>
</feature>
<accession>A0A4V3C8V6</accession>
<dbReference type="Proteomes" id="UP000294901">
    <property type="component" value="Unassembled WGS sequence"/>
</dbReference>
<organism evidence="3 4">
    <name type="scientific">Paractinoplanes brasiliensis</name>
    <dbReference type="NCBI Taxonomy" id="52695"/>
    <lineage>
        <taxon>Bacteria</taxon>
        <taxon>Bacillati</taxon>
        <taxon>Actinomycetota</taxon>
        <taxon>Actinomycetes</taxon>
        <taxon>Micromonosporales</taxon>
        <taxon>Micromonosporaceae</taxon>
        <taxon>Paractinoplanes</taxon>
    </lineage>
</organism>
<protein>
    <submittedName>
        <fullName evidence="3">Uncharacterized protein</fullName>
    </submittedName>
</protein>
<sequence>MPSTADGRRRARTSHRADPPGRRTSAGPEWNEYLSSAAVILAGVLVVIGFGFVAARGLSGPEKAPPLDPPAPALGDVRAPAPAGQGLIPLVSPTPTTPASTPPTTRPVSRDQLRIAQGPVPGKVDLSKEGESDWVHWGLDGTYSLERDKGGRFRILEGTPTAPRFRHSLSPQTFTWIGGDPVATTPGTRTGIRTCGQGNGFTVTAPAGTTPRILKIYLGAVSARGKLTARLSTGKSTGSTLLDNRGGTLRTAVVTVAYQAPRSGQVRLTWTTDVAYGEGCAGVALEAATLS</sequence>
<proteinExistence type="predicted"/>
<feature type="transmembrane region" description="Helical" evidence="2">
    <location>
        <begin position="33"/>
        <end position="55"/>
    </location>
</feature>